<dbReference type="KEGG" id="bliq:INP51_06380"/>
<accession>A0A7M2RJQ7</accession>
<organism evidence="1 2">
    <name type="scientific">Blautia liquoris</name>
    <dbReference type="NCBI Taxonomy" id="2779518"/>
    <lineage>
        <taxon>Bacteria</taxon>
        <taxon>Bacillati</taxon>
        <taxon>Bacillota</taxon>
        <taxon>Clostridia</taxon>
        <taxon>Lachnospirales</taxon>
        <taxon>Lachnospiraceae</taxon>
        <taxon>Blautia</taxon>
    </lineage>
</organism>
<dbReference type="AlphaFoldDB" id="A0A7M2RJQ7"/>
<keyword evidence="2" id="KW-1185">Reference proteome</keyword>
<reference evidence="1 2" key="1">
    <citation type="submission" date="2020-10" db="EMBL/GenBank/DDBJ databases">
        <title>Blautia liquoris sp.nov., isolated from the mud in a fermentation cellar used for the production of Chinese strong-flavoured liquor.</title>
        <authorList>
            <person name="Lu L."/>
        </authorList>
    </citation>
    <scope>NUCLEOTIDE SEQUENCE [LARGE SCALE GENOMIC DNA]</scope>
    <source>
        <strain evidence="1 2">LZLJ-3</strain>
    </source>
</reference>
<evidence type="ECO:0000313" key="1">
    <source>
        <dbReference type="EMBL" id="QOV20566.1"/>
    </source>
</evidence>
<evidence type="ECO:0000313" key="2">
    <source>
        <dbReference type="Proteomes" id="UP000593601"/>
    </source>
</evidence>
<proteinExistence type="predicted"/>
<dbReference type="RefSeq" id="WP_193736882.1">
    <property type="nucleotide sequence ID" value="NZ_CP063304.1"/>
</dbReference>
<dbReference type="EMBL" id="CP063304">
    <property type="protein sequence ID" value="QOV20566.1"/>
    <property type="molecule type" value="Genomic_DNA"/>
</dbReference>
<dbReference type="Proteomes" id="UP000593601">
    <property type="component" value="Chromosome"/>
</dbReference>
<gene>
    <name evidence="1" type="ORF">INP51_06380</name>
</gene>
<protein>
    <submittedName>
        <fullName evidence="1">Uncharacterized protein</fullName>
    </submittedName>
</protein>
<sequence>MEKKEIVDLGCKILKSVKIDDTESIQVNVTNYDDGSRSVSIEISYPPNKDD</sequence>
<name>A0A7M2RJQ7_9FIRM</name>